<dbReference type="InterPro" id="IPR016035">
    <property type="entry name" value="Acyl_Trfase/lysoPLipase"/>
</dbReference>
<dbReference type="Gene3D" id="3.30.559.10">
    <property type="entry name" value="Chloramphenicol acetyltransferase-like domain"/>
    <property type="match status" value="2"/>
</dbReference>
<dbReference type="GO" id="GO:0004312">
    <property type="term" value="F:fatty acid synthase activity"/>
    <property type="evidence" value="ECO:0007669"/>
    <property type="project" value="TreeGrafter"/>
</dbReference>
<comment type="similarity">
    <text evidence="5">In the C-terminal section; belongs to the NRP synthetase family.</text>
</comment>
<comment type="caution">
    <text evidence="8">The sequence shown here is derived from an EMBL/GenBank/DDBJ whole genome shotgun (WGS) entry which is preliminary data.</text>
</comment>
<dbReference type="Pfam" id="PF00698">
    <property type="entry name" value="Acyl_transf_1"/>
    <property type="match status" value="1"/>
</dbReference>
<dbReference type="Gene3D" id="2.30.38.10">
    <property type="entry name" value="Luciferase, Domain 3"/>
    <property type="match status" value="1"/>
</dbReference>
<dbReference type="CDD" id="cd19531">
    <property type="entry name" value="LCL_NRPS-like"/>
    <property type="match status" value="2"/>
</dbReference>
<keyword evidence="9" id="KW-1185">Reference proteome</keyword>
<evidence type="ECO:0000313" key="9">
    <source>
        <dbReference type="Proteomes" id="UP000651057"/>
    </source>
</evidence>
<dbReference type="InterPro" id="IPR006162">
    <property type="entry name" value="Ppantetheine_attach_site"/>
</dbReference>
<dbReference type="SMART" id="SM00822">
    <property type="entry name" value="PKS_KR"/>
    <property type="match status" value="1"/>
</dbReference>
<dbReference type="FunFam" id="3.40.50.980:FF:000001">
    <property type="entry name" value="Non-ribosomal peptide synthetase"/>
    <property type="match status" value="1"/>
</dbReference>
<dbReference type="InterPro" id="IPR025110">
    <property type="entry name" value="AMP-bd_C"/>
</dbReference>
<dbReference type="CDD" id="cd08953">
    <property type="entry name" value="KR_2_SDR_x"/>
    <property type="match status" value="1"/>
</dbReference>
<dbReference type="CDD" id="cd00833">
    <property type="entry name" value="PKS"/>
    <property type="match status" value="1"/>
</dbReference>
<dbReference type="Gene3D" id="3.40.47.10">
    <property type="match status" value="1"/>
</dbReference>
<organism evidence="8 9">
    <name type="scientific">Aquimarina mytili</name>
    <dbReference type="NCBI Taxonomy" id="874423"/>
    <lineage>
        <taxon>Bacteria</taxon>
        <taxon>Pseudomonadati</taxon>
        <taxon>Bacteroidota</taxon>
        <taxon>Flavobacteriia</taxon>
        <taxon>Flavobacteriales</taxon>
        <taxon>Flavobacteriaceae</taxon>
        <taxon>Aquimarina</taxon>
    </lineage>
</organism>
<dbReference type="PROSITE" id="PS00606">
    <property type="entry name" value="KS3_1"/>
    <property type="match status" value="1"/>
</dbReference>
<dbReference type="Gene3D" id="3.30.300.30">
    <property type="match status" value="1"/>
</dbReference>
<dbReference type="Pfam" id="PF00550">
    <property type="entry name" value="PP-binding"/>
    <property type="match status" value="2"/>
</dbReference>
<dbReference type="SUPFAM" id="SSF52151">
    <property type="entry name" value="FabD/lysophospholipase-like"/>
    <property type="match status" value="1"/>
</dbReference>
<reference evidence="8" key="1">
    <citation type="submission" date="2021-01" db="EMBL/GenBank/DDBJ databases">
        <authorList>
            <person name="Zhong Y.L."/>
        </authorList>
    </citation>
    <scope>NUCLEOTIDE SEQUENCE</scope>
    <source>
        <strain evidence="8">KCTC 23302</strain>
    </source>
</reference>
<dbReference type="SUPFAM" id="SSF47336">
    <property type="entry name" value="ACP-like"/>
    <property type="match status" value="2"/>
</dbReference>
<dbReference type="Pfam" id="PF02801">
    <property type="entry name" value="Ketoacyl-synt_C"/>
    <property type="match status" value="1"/>
</dbReference>
<evidence type="ECO:0000256" key="1">
    <source>
        <dbReference type="ARBA" id="ARBA00001957"/>
    </source>
</evidence>
<dbReference type="InterPro" id="IPR013968">
    <property type="entry name" value="PKS_KR"/>
</dbReference>
<dbReference type="InterPro" id="IPR036291">
    <property type="entry name" value="NAD(P)-bd_dom_sf"/>
</dbReference>
<dbReference type="InterPro" id="IPR020806">
    <property type="entry name" value="PKS_PP-bd"/>
</dbReference>
<gene>
    <name evidence="8" type="ORF">JJQ60_20500</name>
</gene>
<dbReference type="FunFam" id="3.30.300.30:FF:000010">
    <property type="entry name" value="Enterobactin synthetase component F"/>
    <property type="match status" value="1"/>
</dbReference>
<dbReference type="InterPro" id="IPR010071">
    <property type="entry name" value="AA_adenyl_dom"/>
</dbReference>
<dbReference type="InterPro" id="IPR049490">
    <property type="entry name" value="C883_1060-like_KR_N"/>
</dbReference>
<dbReference type="SUPFAM" id="SSF55048">
    <property type="entry name" value="Probable ACP-binding domain of malonyl-CoA ACP transacylase"/>
    <property type="match status" value="1"/>
</dbReference>
<dbReference type="SUPFAM" id="SSF56801">
    <property type="entry name" value="Acetyl-CoA synthetase-like"/>
    <property type="match status" value="1"/>
</dbReference>
<dbReference type="Gene3D" id="1.10.1200.10">
    <property type="entry name" value="ACP-like"/>
    <property type="match status" value="2"/>
</dbReference>
<dbReference type="Pfam" id="PF21394">
    <property type="entry name" value="Beta-ketacyl_N"/>
    <property type="match status" value="1"/>
</dbReference>
<keyword evidence="2" id="KW-0596">Phosphopantetheine</keyword>
<dbReference type="InterPro" id="IPR001242">
    <property type="entry name" value="Condensation_dom"/>
</dbReference>
<dbReference type="PROSITE" id="PS00012">
    <property type="entry name" value="PHOSPHOPANTETHEINE"/>
    <property type="match status" value="2"/>
</dbReference>
<dbReference type="Gene3D" id="3.30.70.250">
    <property type="entry name" value="Malonyl-CoA ACP transacylase, ACP-binding"/>
    <property type="match status" value="1"/>
</dbReference>
<dbReference type="InterPro" id="IPR023213">
    <property type="entry name" value="CAT-like_dom_sf"/>
</dbReference>
<keyword evidence="3" id="KW-0597">Phosphoprotein</keyword>
<dbReference type="InterPro" id="IPR014031">
    <property type="entry name" value="Ketoacyl_synth_C"/>
</dbReference>
<dbReference type="GO" id="GO:0004315">
    <property type="term" value="F:3-oxoacyl-[acyl-carrier-protein] synthase activity"/>
    <property type="evidence" value="ECO:0007669"/>
    <property type="project" value="InterPro"/>
</dbReference>
<dbReference type="SUPFAM" id="SSF53901">
    <property type="entry name" value="Thiolase-like"/>
    <property type="match status" value="1"/>
</dbReference>
<dbReference type="SUPFAM" id="SSF52777">
    <property type="entry name" value="CoA-dependent acyltransferases"/>
    <property type="match status" value="4"/>
</dbReference>
<evidence type="ECO:0000256" key="3">
    <source>
        <dbReference type="ARBA" id="ARBA00022553"/>
    </source>
</evidence>
<dbReference type="Gene3D" id="3.30.70.3290">
    <property type="match status" value="1"/>
</dbReference>
<dbReference type="SMART" id="SM00825">
    <property type="entry name" value="PKS_KS"/>
    <property type="match status" value="1"/>
</dbReference>
<dbReference type="Pfam" id="PF13193">
    <property type="entry name" value="AMP-binding_C"/>
    <property type="match status" value="1"/>
</dbReference>
<dbReference type="PROSITE" id="PS52004">
    <property type="entry name" value="KS3_2"/>
    <property type="match status" value="1"/>
</dbReference>
<dbReference type="RefSeq" id="WP_201924396.1">
    <property type="nucleotide sequence ID" value="NZ_BAABAX010000024.1"/>
</dbReference>
<dbReference type="InterPro" id="IPR050091">
    <property type="entry name" value="PKS_NRPS_Biosynth_Enz"/>
</dbReference>
<evidence type="ECO:0000313" key="8">
    <source>
        <dbReference type="EMBL" id="MBL0685922.1"/>
    </source>
</evidence>
<dbReference type="Gene3D" id="3.40.50.720">
    <property type="entry name" value="NAD(P)-binding Rossmann-like Domain"/>
    <property type="match status" value="1"/>
</dbReference>
<sequence>MKKYNGVEIAIVGMSGQFPGAKDIDQFWDNLKNGVESIGFFTDEELKEEDEEIETINNPSYVKANAYLEDKQYFDSEFFGYTPSEAKLMDPQARLFHENCWKALEDAGYDITTNTDKIGLFAGASSNVNWLTYALLSNMDNKVNNFNAFHLRDVSFLCSRVSYLLNLQGPSVYINTACSTSLVAIQRACMSLLLRECKMAIAGGITIKNHSKKGYFYEEGMIESSDGHCRTFDADADGTIGGEGVGVIVLKRLSDAIKDGDNIYAVIKGSGVNNDGDNKIAYTAPSIDGQSQAIHKAMRMGKVEPQSISYVEAHGTATKLGDPIEVEALTHSFGKSDEKYCAIGSVKSNIGHLDIAAGVAGLIKTAMSLKDKLIPPSLHFKTPNPKINFSESPFYVNTALTKWKNDKYPLRAGVSSFGIGGTNAHVILEEAPEMISSPDSRDYQVLTFSAKTTTALERNLQRFSEFIKENNELKLSDVAYTLQTGRASLGYRKTIVCNEKEDIAEALSNLKIQHVDKYLSKKERPSIVFMFSGQGSQYVNMCLDLYNNETAFRENLDTCFEVLGRFTDKDLKSILFSENETEINNTENAQPLLFSIEYALAQLLISWGIQPEAMVGHSIGEYVAACLSGVFSLEDALFLVLNRGELMQKASKGTMLSVSISEEKLQPYLSQNDRISLAAVNSSDLCVLSGTHEEIAKIKAVLEHKEFSCKELRTSHAFHSHMMDEILEEFRAILDKIELSSPQKPFYSNLTGELVSDNQVTNSEYWVKHLRGTVKFSKCIENLAKKQQTLFIEVGPGRVLSSLVRSNPARNKNQGIVNLVRHSSEETNDQRYLLSSIGSIWEYGVEPDWKTLYQDETRLKVSLPTYSFDKVAYPTNVDAYKMMTEISGATNANNASMYYEPSWKKASVPKIDTTQSENKVNILFLDELGIGDALQTKLEKNSDTVIGIKKADNFSIDTSGTYHLNPENKENIEQLFSDLHQKGIHPDRVLYAWPISDGKNEPSLQYKIEETSFYTLFNTIKSLHSNFDLEEKELIVLTNDLHTIVGNEEGNSEEGMQLGLLKVIAQEYSGILTGHIDISLHSKNKEKDVERLYQEILYKEQGKSVALRNANRWVQTYESINVDNIKPESGFKNNGTYLITGGLGNLGYTLSKYLLEKFKAKVILTGRTELPKRNEWKKIVNTGEANEYLKTRIERYQELEKLGGEIEYYSCDIIDKSDFEKLVENIEKTEFIDGVIHAAGVIHGNSINLIKHLQKEDFEDQFFAKTIGIKVLDEVFKDKNLDFCLVISSLSSILGGLGFAAYASANSFMDYFVKEKLSSGNLENWLCVNFDGLNFSDNSSDDASLDVGEIYEAIERVLSLKDLQQIVVSKTDLQLRLNDWVKRNSEETLEESEASYIDTSLQDTNVSLNSLEEGLIKLWEDFFGKSVEIEDNFFEIGGDSLKALTMLRRIHKTFNVELSIKEFFDCSTVRLVSQCISTKKTELEKPSKNYVSIPKVEKSEYYHLSSVQRRLYFLHEYAKDSLAYNLPQIVKLEGDLDTAHFEAVFEKLLQRHESFRTSFSLINGEPMQKIEERTDFKITQFKAGLDEIPKIINDFIRPFDLNESPLIRVGLVQINESEHILMVDMHHIITDGISQGILISDFMKLYNNESLPPLHFQYKDYAHWQHTEEQQERISNQKEFWLQQFSDDIMPFDLPTDFIRPLESSNKGESVWITLEEKEIDGLAKLADKERATNYMVLLAVFNILLSKLSNQEDITVGSPVAGRQHADFDNVIGMFVNTLSIRNYPKGNYTFREFLAEVKQRAIACFDNQDYPYEELVEALKIDREKGRNPLFDTMFEYQLSTEETQLKIPDLELTVFNGVDEKILNVSKFDLLLSAVENGDHLTLKLEYSYDLFRRETVERFIAYYKKIINQIINNPDCKLSDVKLLDDKEENKLLKLLNNTKKKYQKENTILEHFEKQVQDVPNQIAIQYNGIDLTYKELQSKSNQIYGYLNEEKNVKAGDTVGILLDRDEYLIPAILGTLKTGAAFVPIDIKLPEERIQTIVESANLKTVLTCNKSPLIASFPDIVNLDEVTQDLASFEKQYISHSVKNTDVAYIIYTSGSTGKPKGVMIEHQSLINYINWSAKAYVNNEKSTFALFTSISFDLTITSIFTPLFTGNKMVLYPENENEILVEKVFLDKEVDVIKLTPSHLKIIKNSTCSSLNTTPKKLIVGGENFETSLAKSIDEQFSNQMIQYNEYGPTEATVGCMIYEFNSKEQTNSVPIGKPIDNMQVYVLDKYLNLVPKGVEGELYLSGDGISKGYWGNADLTSQRFLINPFAKGKKMYQTGDIVTQLEDGNLIYKGRIDDQVKIRGFRIELGEIEAQIEAYEHVKEVYVIPKEIQGEQTLFAYYVASQELDASELKTHLAKSLPEYMIPANCIQLEEMPLTQNGKLDKKALPDTAINNDYISASTTLEKNLVEVFAKVLKLDEESISTNKSFFELGGNSIKVILLISAIRKLNAVKLKLKDVFDNPSIQKLAQVIEKATVQKESVIPSIDKKEYYPTSPAQERMYYQQSLDTQDLGWNISTALEISDESSTEKLEATFQKLIDRHECLRTSFVLIEDGVVQKVNEDVRFELQQLEENQFDRVEEAFSSFVRSFDLSEASLFRCALLKRKQAPDLLFIDVHHIVCDGISLDILIKDFTALYFEQNLDPIATRYVDYASWQRNSKHKIEKQEGFWKNMLKGKLPRLELLTRKDRNEVGTFYVDVDRLDITGSLYTDIKEKTQQAKVSNFMFLLSVYYILLSKISGKSDVIIGTDVLGRTHTSLKNLVGTFVNILPLRTDVNATLSYKQFLEEVKTTVLEAYDNQDFQFDQMVDIVDKEERVVRNPIVDVHFAVSDTVEGDEELETLKFNPILINSDTRTSPYEFKIEVSESNHQMHIDFIYCKELYDTEMIRVLKDYFSNILNTILEDDTTQIQDIMLEKQVMDFSFEF</sequence>
<evidence type="ECO:0000256" key="2">
    <source>
        <dbReference type="ARBA" id="ARBA00022450"/>
    </source>
</evidence>
<dbReference type="Pfam" id="PF00109">
    <property type="entry name" value="ketoacyl-synt"/>
    <property type="match status" value="1"/>
</dbReference>
<dbReference type="Pfam" id="PF00668">
    <property type="entry name" value="Condensation"/>
    <property type="match status" value="2"/>
</dbReference>
<dbReference type="InterPro" id="IPR001227">
    <property type="entry name" value="Ac_transferase_dom_sf"/>
</dbReference>
<dbReference type="PANTHER" id="PTHR43775:SF51">
    <property type="entry name" value="INACTIVE PHENOLPHTHIOCEROL SYNTHESIS POLYKETIDE SYNTHASE TYPE I PKS1-RELATED"/>
    <property type="match status" value="1"/>
</dbReference>
<dbReference type="InterPro" id="IPR016036">
    <property type="entry name" value="Malonyl_transacylase_ACP-bd"/>
</dbReference>
<dbReference type="InterPro" id="IPR020845">
    <property type="entry name" value="AMP-binding_CS"/>
</dbReference>
<dbReference type="InterPro" id="IPR000873">
    <property type="entry name" value="AMP-dep_synth/lig_dom"/>
</dbReference>
<dbReference type="InterPro" id="IPR016039">
    <property type="entry name" value="Thiolase-like"/>
</dbReference>
<dbReference type="InterPro" id="IPR014030">
    <property type="entry name" value="Ketoacyl_synth_N"/>
</dbReference>
<dbReference type="Pfam" id="PF00501">
    <property type="entry name" value="AMP-binding"/>
    <property type="match status" value="1"/>
</dbReference>
<dbReference type="Gene3D" id="3.40.366.10">
    <property type="entry name" value="Malonyl-Coenzyme A Acyl Carrier Protein, domain 2"/>
    <property type="match status" value="1"/>
</dbReference>
<name>A0A936ZV27_9FLAO</name>
<dbReference type="InterPro" id="IPR045851">
    <property type="entry name" value="AMP-bd_C_sf"/>
</dbReference>
<dbReference type="Gene3D" id="3.30.559.30">
    <property type="entry name" value="Nonribosomal peptide synthetase, condensation domain"/>
    <property type="match status" value="2"/>
</dbReference>
<protein>
    <submittedName>
        <fullName evidence="8">Amino acid adenylation domain-containing protein</fullName>
    </submittedName>
</protein>
<dbReference type="InterPro" id="IPR020841">
    <property type="entry name" value="PKS_Beta-ketoAc_synthase_dom"/>
</dbReference>
<dbReference type="SMART" id="SM00823">
    <property type="entry name" value="PKS_PP"/>
    <property type="match status" value="2"/>
</dbReference>
<dbReference type="SMART" id="SM00827">
    <property type="entry name" value="PKS_AT"/>
    <property type="match status" value="1"/>
</dbReference>
<dbReference type="PROSITE" id="PS50075">
    <property type="entry name" value="CARRIER"/>
    <property type="match status" value="2"/>
</dbReference>
<dbReference type="GO" id="GO:0006633">
    <property type="term" value="P:fatty acid biosynthetic process"/>
    <property type="evidence" value="ECO:0007669"/>
    <property type="project" value="InterPro"/>
</dbReference>
<dbReference type="Pfam" id="PF22621">
    <property type="entry name" value="CurL-like_PKS_C"/>
    <property type="match status" value="1"/>
</dbReference>
<dbReference type="InterPro" id="IPR009081">
    <property type="entry name" value="PP-bd_ACP"/>
</dbReference>
<proteinExistence type="inferred from homology"/>
<dbReference type="PROSITE" id="PS00455">
    <property type="entry name" value="AMP_BINDING"/>
    <property type="match status" value="1"/>
</dbReference>
<feature type="domain" description="Carrier" evidence="6">
    <location>
        <begin position="2450"/>
        <end position="2527"/>
    </location>
</feature>
<dbReference type="EMBL" id="JAERQJ010000014">
    <property type="protein sequence ID" value="MBL0685922.1"/>
    <property type="molecule type" value="Genomic_DNA"/>
</dbReference>
<dbReference type="Gene3D" id="3.40.50.980">
    <property type="match status" value="2"/>
</dbReference>
<dbReference type="GO" id="GO:0031177">
    <property type="term" value="F:phosphopantetheine binding"/>
    <property type="evidence" value="ECO:0007669"/>
    <property type="project" value="InterPro"/>
</dbReference>
<dbReference type="SUPFAM" id="SSF51735">
    <property type="entry name" value="NAD(P)-binding Rossmann-fold domains"/>
    <property type="match status" value="2"/>
</dbReference>
<dbReference type="Proteomes" id="UP000651057">
    <property type="component" value="Unassembled WGS sequence"/>
</dbReference>
<evidence type="ECO:0000259" key="6">
    <source>
        <dbReference type="PROSITE" id="PS50075"/>
    </source>
</evidence>
<comment type="cofactor">
    <cofactor evidence="1">
        <name>pantetheine 4'-phosphate</name>
        <dbReference type="ChEBI" id="CHEBI:47942"/>
    </cofactor>
</comment>
<dbReference type="NCBIfam" id="TIGR01733">
    <property type="entry name" value="AA-adenyl-dom"/>
    <property type="match status" value="1"/>
</dbReference>
<feature type="domain" description="Carrier" evidence="6">
    <location>
        <begin position="1406"/>
        <end position="1480"/>
    </location>
</feature>
<evidence type="ECO:0000259" key="7">
    <source>
        <dbReference type="PROSITE" id="PS52004"/>
    </source>
</evidence>
<dbReference type="GO" id="GO:0044550">
    <property type="term" value="P:secondary metabolite biosynthetic process"/>
    <property type="evidence" value="ECO:0007669"/>
    <property type="project" value="UniProtKB-ARBA"/>
</dbReference>
<dbReference type="InterPro" id="IPR014043">
    <property type="entry name" value="Acyl_transferase_dom"/>
</dbReference>
<dbReference type="InterPro" id="IPR057326">
    <property type="entry name" value="KR_dom"/>
</dbReference>
<evidence type="ECO:0000256" key="4">
    <source>
        <dbReference type="ARBA" id="ARBA00022679"/>
    </source>
</evidence>
<keyword evidence="4" id="KW-0808">Transferase</keyword>
<dbReference type="Pfam" id="PF08659">
    <property type="entry name" value="KR"/>
    <property type="match status" value="1"/>
</dbReference>
<evidence type="ECO:0000256" key="5">
    <source>
        <dbReference type="ARBA" id="ARBA00029443"/>
    </source>
</evidence>
<feature type="domain" description="Ketosynthase family 3 (KS3)" evidence="7">
    <location>
        <begin position="6"/>
        <end position="430"/>
    </location>
</feature>
<dbReference type="InterPro" id="IPR018201">
    <property type="entry name" value="Ketoacyl_synth_AS"/>
</dbReference>
<dbReference type="InterPro" id="IPR036736">
    <property type="entry name" value="ACP-like_sf"/>
</dbReference>
<accession>A0A936ZV27</accession>
<dbReference type="PANTHER" id="PTHR43775">
    <property type="entry name" value="FATTY ACID SYNTHASE"/>
    <property type="match status" value="1"/>
</dbReference>